<feature type="domain" description="MDMPI C-terminal" evidence="1">
    <location>
        <begin position="144"/>
        <end position="236"/>
    </location>
</feature>
<dbReference type="InterPro" id="IPR034660">
    <property type="entry name" value="DinB/YfiT-like"/>
</dbReference>
<dbReference type="InterPro" id="IPR010872">
    <property type="entry name" value="MDMPI_C-term_domain"/>
</dbReference>
<organism evidence="3 4">
    <name type="scientific">Rhizocola hellebori</name>
    <dbReference type="NCBI Taxonomy" id="1392758"/>
    <lineage>
        <taxon>Bacteria</taxon>
        <taxon>Bacillati</taxon>
        <taxon>Actinomycetota</taxon>
        <taxon>Actinomycetes</taxon>
        <taxon>Micromonosporales</taxon>
        <taxon>Micromonosporaceae</taxon>
        <taxon>Rhizocola</taxon>
    </lineage>
</organism>
<evidence type="ECO:0008006" key="5">
    <source>
        <dbReference type="Google" id="ProtNLM"/>
    </source>
</evidence>
<dbReference type="PANTHER" id="PTHR40758">
    <property type="entry name" value="CONSERVED PROTEIN"/>
    <property type="match status" value="1"/>
</dbReference>
<dbReference type="NCBIfam" id="TIGR03083">
    <property type="entry name" value="maleylpyruvate isomerase family mycothiol-dependent enzyme"/>
    <property type="match status" value="1"/>
</dbReference>
<dbReference type="AlphaFoldDB" id="A0A8J3QAB9"/>
<evidence type="ECO:0000313" key="4">
    <source>
        <dbReference type="Proteomes" id="UP000612899"/>
    </source>
</evidence>
<dbReference type="EMBL" id="BONY01000026">
    <property type="protein sequence ID" value="GIH06334.1"/>
    <property type="molecule type" value="Genomic_DNA"/>
</dbReference>
<evidence type="ECO:0000313" key="3">
    <source>
        <dbReference type="EMBL" id="GIH06334.1"/>
    </source>
</evidence>
<evidence type="ECO:0000259" key="1">
    <source>
        <dbReference type="Pfam" id="PF07398"/>
    </source>
</evidence>
<dbReference type="Pfam" id="PF07398">
    <property type="entry name" value="MDMPI_C"/>
    <property type="match status" value="1"/>
</dbReference>
<reference evidence="3" key="1">
    <citation type="submission" date="2021-01" db="EMBL/GenBank/DDBJ databases">
        <title>Whole genome shotgun sequence of Rhizocola hellebori NBRC 109834.</title>
        <authorList>
            <person name="Komaki H."/>
            <person name="Tamura T."/>
        </authorList>
    </citation>
    <scope>NUCLEOTIDE SEQUENCE</scope>
    <source>
        <strain evidence="3">NBRC 109834</strain>
    </source>
</reference>
<evidence type="ECO:0000259" key="2">
    <source>
        <dbReference type="Pfam" id="PF11716"/>
    </source>
</evidence>
<comment type="caution">
    <text evidence="3">The sequence shown here is derived from an EMBL/GenBank/DDBJ whole genome shotgun (WGS) entry which is preliminary data.</text>
</comment>
<dbReference type="PANTHER" id="PTHR40758:SF1">
    <property type="entry name" value="CONSERVED PROTEIN"/>
    <property type="match status" value="1"/>
</dbReference>
<dbReference type="GO" id="GO:0005886">
    <property type="term" value="C:plasma membrane"/>
    <property type="evidence" value="ECO:0007669"/>
    <property type="project" value="TreeGrafter"/>
</dbReference>
<name>A0A8J3QAB9_9ACTN</name>
<feature type="domain" description="Mycothiol-dependent maleylpyruvate isomerase metal-binding" evidence="2">
    <location>
        <begin position="11"/>
        <end position="132"/>
    </location>
</feature>
<keyword evidence="4" id="KW-1185">Reference proteome</keyword>
<dbReference type="SUPFAM" id="SSF109854">
    <property type="entry name" value="DinB/YfiT-like putative metalloenzymes"/>
    <property type="match status" value="1"/>
</dbReference>
<dbReference type="InterPro" id="IPR017517">
    <property type="entry name" value="Maleyloyr_isom"/>
</dbReference>
<sequence length="248" mass="27434">MELVEHIDTLRAEGMLLADSAEATGLDAQVPSCPEWTVRDLVRHLGEVHRWAASHVIDARETMSVGNFATYPEDDAQLLDWFREGHAELLQALEVADPEGAFYGFLPGGAKGTRFWARRQAHETTIHRVDAQNVTGLVSPSTTEFAVDGIDEMLHGFLARRPSRLTSAADPYTFVLVCTDDPQAWQVAVNGDGPTTTDDSGEGGTRVYGTAFDLYLLLWNRRPLAGLEVQGPTEGLEHYRAHAYVRWT</sequence>
<dbReference type="InterPro" id="IPR024344">
    <property type="entry name" value="MDMPI_metal-binding"/>
</dbReference>
<dbReference type="Pfam" id="PF11716">
    <property type="entry name" value="MDMPI_N"/>
    <property type="match status" value="1"/>
</dbReference>
<gene>
    <name evidence="3" type="ORF">Rhe02_44010</name>
</gene>
<protein>
    <recommendedName>
        <fullName evidence="5">Maleylpyruvate isomerase family mycothiol-dependent enzyme</fullName>
    </recommendedName>
</protein>
<accession>A0A8J3QAB9</accession>
<dbReference type="GO" id="GO:0046872">
    <property type="term" value="F:metal ion binding"/>
    <property type="evidence" value="ECO:0007669"/>
    <property type="project" value="InterPro"/>
</dbReference>
<proteinExistence type="predicted"/>
<dbReference type="Proteomes" id="UP000612899">
    <property type="component" value="Unassembled WGS sequence"/>
</dbReference>